<keyword evidence="1 6" id="KW-0963">Cytoplasm</keyword>
<proteinExistence type="inferred from homology"/>
<dbReference type="SUPFAM" id="SSF52540">
    <property type="entry name" value="P-loop containing nucleoside triphosphate hydrolases"/>
    <property type="match status" value="1"/>
</dbReference>
<dbReference type="Proteomes" id="UP000238358">
    <property type="component" value="Chromosome"/>
</dbReference>
<evidence type="ECO:0000256" key="6">
    <source>
        <dbReference type="HAMAP-Rule" id="MF_01894"/>
    </source>
</evidence>
<feature type="coiled-coil region" evidence="6">
    <location>
        <begin position="234"/>
        <end position="268"/>
    </location>
</feature>
<name>A0A2S0M8B3_MEGEL</name>
<dbReference type="InterPro" id="IPR036277">
    <property type="entry name" value="SMC_hinge_sf"/>
</dbReference>
<protein>
    <recommendedName>
        <fullName evidence="6">Chromosome partition protein Smc</fullName>
    </recommendedName>
</protein>
<feature type="coiled-coil region" evidence="6">
    <location>
        <begin position="402"/>
        <end position="492"/>
    </location>
</feature>
<dbReference type="Pfam" id="PF06470">
    <property type="entry name" value="SMC_hinge"/>
    <property type="match status" value="1"/>
</dbReference>
<feature type="region of interest" description="Disordered" evidence="7">
    <location>
        <begin position="312"/>
        <end position="332"/>
    </location>
</feature>
<dbReference type="SMART" id="SM00968">
    <property type="entry name" value="SMC_hinge"/>
    <property type="match status" value="1"/>
</dbReference>
<feature type="binding site" evidence="6">
    <location>
        <begin position="32"/>
        <end position="39"/>
    </location>
    <ligand>
        <name>ATP</name>
        <dbReference type="ChEBI" id="CHEBI:30616"/>
    </ligand>
</feature>
<dbReference type="Gene3D" id="1.20.1060.20">
    <property type="match status" value="1"/>
</dbReference>
<comment type="domain">
    <text evidence="6">Contains large globular domains required for ATP hydrolysis at each terminus and a third globular domain forming a flexible hinge near the middle of the molecule. These domains are separated by coiled-coil structures.</text>
</comment>
<dbReference type="InterPro" id="IPR003395">
    <property type="entry name" value="RecF/RecN/SMC_N"/>
</dbReference>
<dbReference type="AlphaFoldDB" id="A0A2S0M8B3"/>
<dbReference type="Gene3D" id="3.30.70.1620">
    <property type="match status" value="1"/>
</dbReference>
<accession>A0A2S0M8B3</accession>
<keyword evidence="2 6" id="KW-0547">Nucleotide-binding</keyword>
<dbReference type="InterPro" id="IPR027417">
    <property type="entry name" value="P-loop_NTPase"/>
</dbReference>
<evidence type="ECO:0000256" key="4">
    <source>
        <dbReference type="ARBA" id="ARBA00023054"/>
    </source>
</evidence>
<gene>
    <name evidence="6 9" type="primary">smc</name>
    <name evidence="9" type="ORF">C6Y28_08815</name>
</gene>
<evidence type="ECO:0000313" key="9">
    <source>
        <dbReference type="EMBL" id="AVO27704.1"/>
    </source>
</evidence>
<comment type="subunit">
    <text evidence="6">Homodimer.</text>
</comment>
<dbReference type="GO" id="GO:0006260">
    <property type="term" value="P:DNA replication"/>
    <property type="evidence" value="ECO:0007669"/>
    <property type="project" value="UniProtKB-UniRule"/>
</dbReference>
<dbReference type="GO" id="GO:0030261">
    <property type="term" value="P:chromosome condensation"/>
    <property type="evidence" value="ECO:0007669"/>
    <property type="project" value="InterPro"/>
</dbReference>
<reference evidence="9 10" key="1">
    <citation type="journal article" date="2018" name="Genome Announc.">
        <title>Complete genomes of two Megasphaera elsdenii strains, NCIMB 702410 and ATCC 25940.</title>
        <authorList>
            <person name="Hatmaker E.A."/>
            <person name="O'Dell K."/>
            <person name="Riley L.A."/>
            <person name="Klingeman D.M."/>
            <person name="Guss A.M."/>
        </authorList>
    </citation>
    <scope>NUCLEOTIDE SEQUENCE [LARGE SCALE GENOMIC DNA]</scope>
    <source>
        <strain evidence="9 10">NCIMB702410</strain>
    </source>
</reference>
<dbReference type="GO" id="GO:0005524">
    <property type="term" value="F:ATP binding"/>
    <property type="evidence" value="ECO:0007669"/>
    <property type="project" value="UniProtKB-UniRule"/>
</dbReference>
<feature type="coiled-coil region" evidence="6">
    <location>
        <begin position="181"/>
        <end position="208"/>
    </location>
</feature>
<feature type="coiled-coil region" evidence="6">
    <location>
        <begin position="682"/>
        <end position="811"/>
    </location>
</feature>
<evidence type="ECO:0000313" key="10">
    <source>
        <dbReference type="Proteomes" id="UP000238358"/>
    </source>
</evidence>
<dbReference type="HAMAP" id="MF_01894">
    <property type="entry name" value="Smc_prok"/>
    <property type="match status" value="1"/>
</dbReference>
<evidence type="ECO:0000256" key="3">
    <source>
        <dbReference type="ARBA" id="ARBA00022840"/>
    </source>
</evidence>
<evidence type="ECO:0000256" key="7">
    <source>
        <dbReference type="SAM" id="MobiDB-lite"/>
    </source>
</evidence>
<feature type="coiled-coil region" evidence="6">
    <location>
        <begin position="840"/>
        <end position="874"/>
    </location>
</feature>
<dbReference type="GO" id="GO:0007059">
    <property type="term" value="P:chromosome segregation"/>
    <property type="evidence" value="ECO:0007669"/>
    <property type="project" value="UniProtKB-UniRule"/>
</dbReference>
<feature type="domain" description="SMC hinge" evidence="8">
    <location>
        <begin position="522"/>
        <end position="640"/>
    </location>
</feature>
<evidence type="ECO:0000256" key="1">
    <source>
        <dbReference type="ARBA" id="ARBA00022490"/>
    </source>
</evidence>
<dbReference type="InterPro" id="IPR024704">
    <property type="entry name" value="SMC"/>
</dbReference>
<dbReference type="SUPFAM" id="SSF75553">
    <property type="entry name" value="Smc hinge domain"/>
    <property type="match status" value="1"/>
</dbReference>
<evidence type="ECO:0000256" key="2">
    <source>
        <dbReference type="ARBA" id="ARBA00022741"/>
    </source>
</evidence>
<dbReference type="GO" id="GO:0003677">
    <property type="term" value="F:DNA binding"/>
    <property type="evidence" value="ECO:0007669"/>
    <property type="project" value="UniProtKB-UniRule"/>
</dbReference>
<dbReference type="InterPro" id="IPR010935">
    <property type="entry name" value="SMC_hinge"/>
</dbReference>
<organism evidence="9 10">
    <name type="scientific">Megasphaera elsdenii</name>
    <dbReference type="NCBI Taxonomy" id="907"/>
    <lineage>
        <taxon>Bacteria</taxon>
        <taxon>Bacillati</taxon>
        <taxon>Bacillota</taxon>
        <taxon>Negativicutes</taxon>
        <taxon>Veillonellales</taxon>
        <taxon>Veillonellaceae</taxon>
        <taxon>Megasphaera</taxon>
    </lineage>
</organism>
<dbReference type="GO" id="GO:0005694">
    <property type="term" value="C:chromosome"/>
    <property type="evidence" value="ECO:0007669"/>
    <property type="project" value="InterPro"/>
</dbReference>
<evidence type="ECO:0000256" key="5">
    <source>
        <dbReference type="ARBA" id="ARBA00023125"/>
    </source>
</evidence>
<comment type="subcellular location">
    <subcellularLocation>
        <location evidence="6">Cytoplasm</location>
    </subcellularLocation>
</comment>
<comment type="similarity">
    <text evidence="6">Belongs to the SMC family.</text>
</comment>
<dbReference type="GO" id="GO:0007062">
    <property type="term" value="P:sister chromatid cohesion"/>
    <property type="evidence" value="ECO:0007669"/>
    <property type="project" value="InterPro"/>
</dbReference>
<dbReference type="RefSeq" id="WP_027895711.1">
    <property type="nucleotide sequence ID" value="NZ_CP027569.1"/>
</dbReference>
<dbReference type="GO" id="GO:0016887">
    <property type="term" value="F:ATP hydrolysis activity"/>
    <property type="evidence" value="ECO:0007669"/>
    <property type="project" value="InterPro"/>
</dbReference>
<dbReference type="OrthoDB" id="9808768at2"/>
<dbReference type="Pfam" id="PF02463">
    <property type="entry name" value="SMC_N"/>
    <property type="match status" value="1"/>
</dbReference>
<dbReference type="NCBIfam" id="TIGR02168">
    <property type="entry name" value="SMC_prok_B"/>
    <property type="match status" value="1"/>
</dbReference>
<sequence>MQLLKMELRGFKSFADKTTLTFDKGITAIVGPNGSGKSNISDAVRWVMGEQNVRQLRGQKSEDIIFAGTQTRRPQGAAEVSLYFDNSDHALDTEFTEVVVTRRLFRSGDSEYYINRRPCRLKDIHILFADTGIGQDSMAVIGQNRVDRILNSKPEERRVIFEEVAGISRFKGRKADGLRKIAETERNLERIRDLMSVLEERLEPLQEQAETLQKFRCLDSERLAYEGTVTLQELRNSERLLAKAENGRMTAEAEEQKAARELAAAEGKRKALLDAMAADDEKLRHLDEQAMAVHNELDSLVHRREACRQRQAELSENEAQAGVDAEQLQQRQNAWQEQKEALQAQKAQKAAELEAARQALALTQTLFGQAEAKAEAAAKALQERVDANSKRSRDAFMLRRDSEDLRRRLEENDAACQQALQQWEEKKKALKEAEARHQKAGTQQKDWQEKAAAFEEQALSLRHDARAKGQRLKQGEEEYRRLRGDIDAAAQRMRVLQSMEQEHEGLGRAVKVVLTASQPWRSRLCGAVGELCQIPSKFAVAIDVALGGAVRYVIAEDETSAKRAISYLKEKKAGRTTFLPLDTLRGRTRTADEERAAGEPGMLGFASDVISYEPKYEKVFSSLLGKTLLADTMDTGSAVARKYGHRLRIVCLDGTQFNAGGSLTGGSTRNQEGSLISRRALLQELQETCRCGQQRLEALLAEGKDLRQQAEGAERDLAQAEEGLRQARQAADQARWQAGQEEKALADIRQTLAAFDERVEKLEQDRADMQARLVEKEAALSAMETGPAADVQQWQDACDAARAEAAQCRQTLTERQIAVAKLTEQVRHGDDQLRQHDTWQQELTAQEQALSQRRQDLVRRQEEAARLLTELSKNITVKEADTVRCDQAKETFYRTRNESLKKSQALDGVVADLRRRHQEWQQRCHAAEVQLEKYKGDISHHEERLAMQGLSRQEAMERRRQGSLKELHDKVASLKAQITALGTINPAAEDEYKTALEKRDFYVRQCDDLKESRERLRTVVAEIDAAMAEQFAKAFKAIGVHFQDIFSRLFGGGTAHLALTDKEHILEAGVEIYIRPPGKKQQSLTLLSGGERALTVIALLLAFLAYHPAPFCLVDEVDAALDEANVERMARYLKNYSGATQFIVITHRRKTMEAANTLLGVTMEEKGVSRLLTVKVDELLKEGT</sequence>
<dbReference type="Gene3D" id="3.40.50.300">
    <property type="entry name" value="P-loop containing nucleotide triphosphate hydrolases"/>
    <property type="match status" value="2"/>
</dbReference>
<dbReference type="GO" id="GO:0005737">
    <property type="term" value="C:cytoplasm"/>
    <property type="evidence" value="ECO:0007669"/>
    <property type="project" value="UniProtKB-SubCell"/>
</dbReference>
<evidence type="ECO:0000259" key="8">
    <source>
        <dbReference type="SMART" id="SM00968"/>
    </source>
</evidence>
<keyword evidence="3 6" id="KW-0067">ATP-binding</keyword>
<dbReference type="PANTHER" id="PTHR43977">
    <property type="entry name" value="STRUCTURAL MAINTENANCE OF CHROMOSOMES PROTEIN 3"/>
    <property type="match status" value="1"/>
</dbReference>
<dbReference type="EMBL" id="CP027569">
    <property type="protein sequence ID" value="AVO27704.1"/>
    <property type="molecule type" value="Genomic_DNA"/>
</dbReference>
<dbReference type="CDD" id="cd03278">
    <property type="entry name" value="ABC_SMC_barmotin"/>
    <property type="match status" value="1"/>
</dbReference>
<keyword evidence="4 6" id="KW-0175">Coiled coil</keyword>
<keyword evidence="5 6" id="KW-0238">DNA-binding</keyword>
<dbReference type="PIRSF" id="PIRSF005719">
    <property type="entry name" value="SMC"/>
    <property type="match status" value="1"/>
</dbReference>
<feature type="coiled-coil region" evidence="6">
    <location>
        <begin position="910"/>
        <end position="944"/>
    </location>
</feature>
<comment type="function">
    <text evidence="6">Required for chromosome condensation and partitioning.</text>
</comment>
<dbReference type="InterPro" id="IPR011890">
    <property type="entry name" value="SMC_prok"/>
</dbReference>